<dbReference type="STRING" id="408074.SAMN05660909_01680"/>
<dbReference type="EMBL" id="FNRL01000006">
    <property type="protein sequence ID" value="SEA37496.1"/>
    <property type="molecule type" value="Genomic_DNA"/>
</dbReference>
<dbReference type="RefSeq" id="WP_089760548.1">
    <property type="nucleotide sequence ID" value="NZ_BKAT01000009.1"/>
</dbReference>
<dbReference type="PANTHER" id="PTHR43818:SF11">
    <property type="entry name" value="BCDNA.GH03377"/>
    <property type="match status" value="1"/>
</dbReference>
<organism evidence="4 5">
    <name type="scientific">Chitinophaga terrae</name>
    <name type="common">ex Kim and Jung 2007</name>
    <dbReference type="NCBI Taxonomy" id="408074"/>
    <lineage>
        <taxon>Bacteria</taxon>
        <taxon>Pseudomonadati</taxon>
        <taxon>Bacteroidota</taxon>
        <taxon>Chitinophagia</taxon>
        <taxon>Chitinophagales</taxon>
        <taxon>Chitinophagaceae</taxon>
        <taxon>Chitinophaga</taxon>
    </lineage>
</organism>
<keyword evidence="1" id="KW-0560">Oxidoreductase</keyword>
<dbReference type="InterPro" id="IPR043906">
    <property type="entry name" value="Gfo/Idh/MocA_OxRdtase_bact_C"/>
</dbReference>
<name>A0A1H4ANK1_9BACT</name>
<dbReference type="InterPro" id="IPR000683">
    <property type="entry name" value="Gfo/Idh/MocA-like_OxRdtase_N"/>
</dbReference>
<protein>
    <submittedName>
        <fullName evidence="4">Predicted dehydrogenase</fullName>
    </submittedName>
</protein>
<dbReference type="Pfam" id="PF01408">
    <property type="entry name" value="GFO_IDH_MocA"/>
    <property type="match status" value="1"/>
</dbReference>
<sequence length="425" mass="47397">MAKQNSDSRRAFLKNSLGALAAFTIVPRHVLGRGYLAPSDQLTKAVIGTGSMGRNHFGYAGTRVVALCDVDSKHLQLGLSTLGDKGKGVKTFSDYREVITLPEVDIVHVATPPHWHGIIAADAARAGKDVWCEKPMTATIGEGKRLVEAVQQHGRIFRLNTWFRFEDNFYGMGTTVKPIKKLVESGLLGWPLKVTISKHTGFDWKFYWVGKTNLEAQPVPKELDYDMWLGPAPYKPYNPHRVHGTFRGYWDYDGGGLGDMGQHYLDPVQYFLGKDDTSPVSVEVDAPQQHFDAVGTWRRITYTYADGCQIILDGEGADEKAAYIEGPKGKLYPGFRSDIPDLQKKLAAFPDPAPQQTDFVDAVKRRRKFALNEENGHRSATLVNMGKIALKLNRSLKFDPVKQEFIDDAGANALIYQPMRGPWTI</sequence>
<evidence type="ECO:0000313" key="5">
    <source>
        <dbReference type="Proteomes" id="UP000199656"/>
    </source>
</evidence>
<reference evidence="5" key="1">
    <citation type="submission" date="2016-10" db="EMBL/GenBank/DDBJ databases">
        <authorList>
            <person name="Varghese N."/>
            <person name="Submissions S."/>
        </authorList>
    </citation>
    <scope>NUCLEOTIDE SEQUENCE [LARGE SCALE GENOMIC DNA]</scope>
    <source>
        <strain evidence="5">DSM 23920</strain>
    </source>
</reference>
<evidence type="ECO:0000256" key="1">
    <source>
        <dbReference type="ARBA" id="ARBA00023002"/>
    </source>
</evidence>
<dbReference type="PANTHER" id="PTHR43818">
    <property type="entry name" value="BCDNA.GH03377"/>
    <property type="match status" value="1"/>
</dbReference>
<dbReference type="InterPro" id="IPR050463">
    <property type="entry name" value="Gfo/Idh/MocA_oxidrdct_glycsds"/>
</dbReference>
<dbReference type="GO" id="GO:0000166">
    <property type="term" value="F:nucleotide binding"/>
    <property type="evidence" value="ECO:0007669"/>
    <property type="project" value="InterPro"/>
</dbReference>
<evidence type="ECO:0000259" key="3">
    <source>
        <dbReference type="Pfam" id="PF19051"/>
    </source>
</evidence>
<dbReference type="OrthoDB" id="9763611at2"/>
<accession>A0A1H4ANK1</accession>
<dbReference type="SUPFAM" id="SSF55347">
    <property type="entry name" value="Glyceraldehyde-3-phosphate dehydrogenase-like, C-terminal domain"/>
    <property type="match status" value="1"/>
</dbReference>
<evidence type="ECO:0000259" key="2">
    <source>
        <dbReference type="Pfam" id="PF01408"/>
    </source>
</evidence>
<dbReference type="Pfam" id="PF19051">
    <property type="entry name" value="GFO_IDH_MocA_C2"/>
    <property type="match status" value="1"/>
</dbReference>
<dbReference type="Gene3D" id="3.40.50.720">
    <property type="entry name" value="NAD(P)-binding Rossmann-like Domain"/>
    <property type="match status" value="1"/>
</dbReference>
<proteinExistence type="predicted"/>
<feature type="domain" description="Gfo/Idh/MocA-like oxidoreductase N-terminal" evidence="2">
    <location>
        <begin position="45"/>
        <end position="159"/>
    </location>
</feature>
<keyword evidence="5" id="KW-1185">Reference proteome</keyword>
<dbReference type="GO" id="GO:0016491">
    <property type="term" value="F:oxidoreductase activity"/>
    <property type="evidence" value="ECO:0007669"/>
    <property type="project" value="UniProtKB-KW"/>
</dbReference>
<dbReference type="Proteomes" id="UP000199656">
    <property type="component" value="Unassembled WGS sequence"/>
</dbReference>
<dbReference type="AlphaFoldDB" id="A0A1H4ANK1"/>
<dbReference type="InterPro" id="IPR036291">
    <property type="entry name" value="NAD(P)-bd_dom_sf"/>
</dbReference>
<feature type="domain" description="Gfo/Idh/MocA-like oxidoreductase bacterial type C-terminal" evidence="3">
    <location>
        <begin position="172"/>
        <end position="425"/>
    </location>
</feature>
<gene>
    <name evidence="4" type="ORF">SAMN05660909_01680</name>
</gene>
<dbReference type="SUPFAM" id="SSF51735">
    <property type="entry name" value="NAD(P)-binding Rossmann-fold domains"/>
    <property type="match status" value="1"/>
</dbReference>
<dbReference type="Gene3D" id="3.30.360.10">
    <property type="entry name" value="Dihydrodipicolinate Reductase, domain 2"/>
    <property type="match status" value="1"/>
</dbReference>
<evidence type="ECO:0000313" key="4">
    <source>
        <dbReference type="EMBL" id="SEA37496.1"/>
    </source>
</evidence>